<accession>A0A4U8YNQ3</accession>
<evidence type="ECO:0000256" key="1">
    <source>
        <dbReference type="ARBA" id="ARBA00004141"/>
    </source>
</evidence>
<dbReference type="AlphaFoldDB" id="A0A4U8YNQ3"/>
<evidence type="ECO:0000256" key="2">
    <source>
        <dbReference type="ARBA" id="ARBA00022692"/>
    </source>
</evidence>
<evidence type="ECO:0000313" key="8">
    <source>
        <dbReference type="Proteomes" id="UP000507962"/>
    </source>
</evidence>
<organism evidence="7 8">
    <name type="scientific">Desulfoluna butyratoxydans</name>
    <dbReference type="NCBI Taxonomy" id="231438"/>
    <lineage>
        <taxon>Bacteria</taxon>
        <taxon>Pseudomonadati</taxon>
        <taxon>Thermodesulfobacteriota</taxon>
        <taxon>Desulfobacteria</taxon>
        <taxon>Desulfobacterales</taxon>
        <taxon>Desulfolunaceae</taxon>
        <taxon>Desulfoluna</taxon>
    </lineage>
</organism>
<evidence type="ECO:0000259" key="6">
    <source>
        <dbReference type="Pfam" id="PF07291"/>
    </source>
</evidence>
<sequence length="158" mass="16592">MTGMGETSGRTAAFLEIAELLCRWVLGGLFIYAGAQKIADPYGFAKTVFGYGILPGELVNITAIVLPWIEVLAGGTLLAGVWPVSSAGVISGLLLMFLVALVANIARGYTFDCGCFGSGGEETTGWGTVFRDVAMLVPAAAVVLFKGRRRFCLFDGGE</sequence>
<dbReference type="EMBL" id="CAADHO010000005">
    <property type="protein sequence ID" value="VFQ45254.1"/>
    <property type="molecule type" value="Genomic_DNA"/>
</dbReference>
<comment type="subcellular location">
    <subcellularLocation>
        <location evidence="1">Membrane</location>
        <topology evidence="1">Multi-pass membrane protein</topology>
    </subcellularLocation>
</comment>
<keyword evidence="4 5" id="KW-0472">Membrane</keyword>
<protein>
    <submittedName>
        <fullName evidence="7">Methylamine utilisation protein maue</fullName>
    </submittedName>
</protein>
<feature type="domain" description="Methylamine utilisation protein MauE" evidence="6">
    <location>
        <begin position="18"/>
        <end position="144"/>
    </location>
</feature>
<evidence type="ECO:0000256" key="3">
    <source>
        <dbReference type="ARBA" id="ARBA00022989"/>
    </source>
</evidence>
<feature type="transmembrane region" description="Helical" evidence="5">
    <location>
        <begin position="12"/>
        <end position="35"/>
    </location>
</feature>
<dbReference type="GO" id="GO:0030416">
    <property type="term" value="P:methylamine metabolic process"/>
    <property type="evidence" value="ECO:0007669"/>
    <property type="project" value="InterPro"/>
</dbReference>
<reference evidence="7 8" key="1">
    <citation type="submission" date="2019-03" db="EMBL/GenBank/DDBJ databases">
        <authorList>
            <person name="Nijsse B."/>
        </authorList>
    </citation>
    <scope>NUCLEOTIDE SEQUENCE [LARGE SCALE GENOMIC DNA]</scope>
    <source>
        <strain evidence="7">Desulfoluna butyratoxydans MSL71</strain>
    </source>
</reference>
<evidence type="ECO:0000256" key="4">
    <source>
        <dbReference type="ARBA" id="ARBA00023136"/>
    </source>
</evidence>
<evidence type="ECO:0000313" key="7">
    <source>
        <dbReference type="EMBL" id="VFQ45254.1"/>
    </source>
</evidence>
<feature type="transmembrane region" description="Helical" evidence="5">
    <location>
        <begin position="47"/>
        <end position="69"/>
    </location>
</feature>
<dbReference type="GO" id="GO:0016020">
    <property type="term" value="C:membrane"/>
    <property type="evidence" value="ECO:0007669"/>
    <property type="project" value="UniProtKB-SubCell"/>
</dbReference>
<dbReference type="Proteomes" id="UP000507962">
    <property type="component" value="Unassembled WGS sequence"/>
</dbReference>
<gene>
    <name evidence="7" type="ORF">MSL71_29110</name>
</gene>
<name>A0A4U8YNQ3_9BACT</name>
<dbReference type="Pfam" id="PF07291">
    <property type="entry name" value="MauE"/>
    <property type="match status" value="1"/>
</dbReference>
<feature type="transmembrane region" description="Helical" evidence="5">
    <location>
        <begin position="81"/>
        <end position="102"/>
    </location>
</feature>
<proteinExistence type="predicted"/>
<keyword evidence="2 5" id="KW-0812">Transmembrane</keyword>
<evidence type="ECO:0000256" key="5">
    <source>
        <dbReference type="SAM" id="Phobius"/>
    </source>
</evidence>
<dbReference type="RefSeq" id="WP_180141598.1">
    <property type="nucleotide sequence ID" value="NZ_CAADHO010000005.1"/>
</dbReference>
<dbReference type="UniPathway" id="UPA00895"/>
<dbReference type="InterPro" id="IPR009908">
    <property type="entry name" value="Methylamine_util_MauE"/>
</dbReference>
<keyword evidence="8" id="KW-1185">Reference proteome</keyword>
<keyword evidence="3 5" id="KW-1133">Transmembrane helix</keyword>